<organism evidence="12 13">
    <name type="scientific">Phenylobacterium zucineum (strain HLK1)</name>
    <dbReference type="NCBI Taxonomy" id="450851"/>
    <lineage>
        <taxon>Bacteria</taxon>
        <taxon>Pseudomonadati</taxon>
        <taxon>Pseudomonadota</taxon>
        <taxon>Alphaproteobacteria</taxon>
        <taxon>Caulobacterales</taxon>
        <taxon>Caulobacteraceae</taxon>
        <taxon>Phenylobacterium</taxon>
    </lineage>
</organism>
<comment type="subcellular location">
    <subcellularLocation>
        <location evidence="1">Cell membrane</location>
        <topology evidence="1">Multi-pass membrane protein</topology>
    </subcellularLocation>
    <subcellularLocation>
        <location evidence="8">Membrane</location>
        <topology evidence="8">Multi-pass membrane protein</topology>
    </subcellularLocation>
</comment>
<evidence type="ECO:0000256" key="10">
    <source>
        <dbReference type="SAM" id="Phobius"/>
    </source>
</evidence>
<evidence type="ECO:0000256" key="6">
    <source>
        <dbReference type="ARBA" id="ARBA00022989"/>
    </source>
</evidence>
<dbReference type="InterPro" id="IPR000109">
    <property type="entry name" value="POT_fam"/>
</dbReference>
<evidence type="ECO:0000256" key="7">
    <source>
        <dbReference type="ARBA" id="ARBA00023136"/>
    </source>
</evidence>
<keyword evidence="5" id="KW-0571">Peptide transport</keyword>
<dbReference type="PROSITE" id="PS50850">
    <property type="entry name" value="MFS"/>
    <property type="match status" value="1"/>
</dbReference>
<dbReference type="Pfam" id="PF00854">
    <property type="entry name" value="PTR2"/>
    <property type="match status" value="2"/>
</dbReference>
<dbReference type="InterPro" id="IPR050171">
    <property type="entry name" value="MFS_Transporters"/>
</dbReference>
<feature type="transmembrane region" description="Helical" evidence="10">
    <location>
        <begin position="62"/>
        <end position="82"/>
    </location>
</feature>
<dbReference type="PROSITE" id="PS01022">
    <property type="entry name" value="PTR2_1"/>
    <property type="match status" value="1"/>
</dbReference>
<dbReference type="InterPro" id="IPR005279">
    <property type="entry name" value="Dipep/tripep_permease"/>
</dbReference>
<feature type="transmembrane region" description="Helical" evidence="10">
    <location>
        <begin position="398"/>
        <end position="419"/>
    </location>
</feature>
<keyword evidence="6 10" id="KW-1133">Transmembrane helix</keyword>
<dbReference type="PANTHER" id="PTHR23517:SF15">
    <property type="entry name" value="PROTON-DEPENDENT OLIGOPEPTIDE FAMILY TRANSPORT PROTEIN"/>
    <property type="match status" value="1"/>
</dbReference>
<sequence>MGERSVTSSGAPPARAWFGQPPGLTILFLTEMWEKFSFYGMRALLVYYMTKQLLMPQAQASMVYGLYTAFVYFTPILGGVIADRWLGRRKAVILGGSIMALGHFLMAFEPAFYPALACIALGNGFFLPSLPSQIGGLYAPDDPRRVRAYNVYYVGVNLGGFLAPLVCGTLGELYGWHYGFAAAGIGMVAGLTIYILGGRHLPAEEPRPACRGDGPRRRGDLRLFLLLLGVGLAVVVFRGAYEQTGNTLALWADQGVDRGVGEGFVIPMTWFQSLNPLLVFVLTPLFLAHWARLERWGREPSPLVKMSIGSGGVAAAFLMLAVVAGTSGPSASWLWLAAFFVVLTAGELYILPVGLGLFARLAPAGMAATAVAGWFLAAFAGNLLAGALGAFWSRLDPAVFFAGMGGVAAIAAAVLLALAPWARGAEDAGAPPADEDLKSGLERTFRR</sequence>
<keyword evidence="5" id="KW-0653">Protein transport</keyword>
<dbReference type="NCBIfam" id="TIGR00924">
    <property type="entry name" value="yjdL_sub1_fam"/>
    <property type="match status" value="1"/>
</dbReference>
<dbReference type="CDD" id="cd17346">
    <property type="entry name" value="MFS_DtpA_like"/>
    <property type="match status" value="1"/>
</dbReference>
<feature type="compositionally biased region" description="Basic and acidic residues" evidence="9">
    <location>
        <begin position="435"/>
        <end position="447"/>
    </location>
</feature>
<proteinExistence type="inferred from homology"/>
<dbReference type="PANTHER" id="PTHR23517">
    <property type="entry name" value="RESISTANCE PROTEIN MDTM, PUTATIVE-RELATED-RELATED"/>
    <property type="match status" value="1"/>
</dbReference>
<dbReference type="eggNOG" id="COG3104">
    <property type="taxonomic scope" value="Bacteria"/>
</dbReference>
<name>B4RDZ1_PHEZH</name>
<feature type="transmembrane region" description="Helical" evidence="10">
    <location>
        <begin position="303"/>
        <end position="327"/>
    </location>
</feature>
<feature type="transmembrane region" description="Helical" evidence="10">
    <location>
        <begin position="151"/>
        <end position="171"/>
    </location>
</feature>
<dbReference type="Gene3D" id="1.20.1250.20">
    <property type="entry name" value="MFS general substrate transporter like domains"/>
    <property type="match status" value="2"/>
</dbReference>
<dbReference type="HOGENOM" id="CLU_004790_0_1_5"/>
<feature type="transmembrane region" description="Helical" evidence="10">
    <location>
        <begin position="333"/>
        <end position="359"/>
    </location>
</feature>
<gene>
    <name evidence="12" type="ordered locus">PHZ_c2013</name>
</gene>
<feature type="domain" description="Major facilitator superfamily (MFS) profile" evidence="11">
    <location>
        <begin position="23"/>
        <end position="423"/>
    </location>
</feature>
<feature type="transmembrane region" description="Helical" evidence="10">
    <location>
        <begin position="221"/>
        <end position="241"/>
    </location>
</feature>
<evidence type="ECO:0000313" key="12">
    <source>
        <dbReference type="EMBL" id="ACG78424.1"/>
    </source>
</evidence>
<keyword evidence="13" id="KW-1185">Reference proteome</keyword>
<dbReference type="PROSITE" id="PS01023">
    <property type="entry name" value="PTR2_2"/>
    <property type="match status" value="1"/>
</dbReference>
<protein>
    <submittedName>
        <fullName evidence="12">Amino acid/peptide transporter</fullName>
    </submittedName>
</protein>
<feature type="transmembrane region" description="Helical" evidence="10">
    <location>
        <begin position="114"/>
        <end position="139"/>
    </location>
</feature>
<accession>B4RDZ1</accession>
<keyword evidence="4 8" id="KW-0812">Transmembrane</keyword>
<evidence type="ECO:0000256" key="4">
    <source>
        <dbReference type="ARBA" id="ARBA00022692"/>
    </source>
</evidence>
<evidence type="ECO:0000313" key="13">
    <source>
        <dbReference type="Proteomes" id="UP000001868"/>
    </source>
</evidence>
<dbReference type="GO" id="GO:1904680">
    <property type="term" value="F:peptide transmembrane transporter activity"/>
    <property type="evidence" value="ECO:0007669"/>
    <property type="project" value="InterPro"/>
</dbReference>
<feature type="transmembrane region" description="Helical" evidence="10">
    <location>
        <begin position="371"/>
        <end position="392"/>
    </location>
</feature>
<dbReference type="KEGG" id="pzu:PHZ_c2013"/>
<evidence type="ECO:0000256" key="2">
    <source>
        <dbReference type="ARBA" id="ARBA00022448"/>
    </source>
</evidence>
<dbReference type="AlphaFoldDB" id="B4RDZ1"/>
<feature type="transmembrane region" description="Helical" evidence="10">
    <location>
        <begin position="270"/>
        <end position="291"/>
    </location>
</feature>
<comment type="similarity">
    <text evidence="8">Belongs to the major facilitator superfamily. Proton-dependent oligopeptide transporter (POT/PTR) (TC 2.A.17) family.</text>
</comment>
<dbReference type="GO" id="GO:0006857">
    <property type="term" value="P:oligopeptide transport"/>
    <property type="evidence" value="ECO:0007669"/>
    <property type="project" value="InterPro"/>
</dbReference>
<dbReference type="InterPro" id="IPR036259">
    <property type="entry name" value="MFS_trans_sf"/>
</dbReference>
<keyword evidence="2 8" id="KW-0813">Transport</keyword>
<evidence type="ECO:0000256" key="1">
    <source>
        <dbReference type="ARBA" id="ARBA00004651"/>
    </source>
</evidence>
<dbReference type="SUPFAM" id="SSF103473">
    <property type="entry name" value="MFS general substrate transporter"/>
    <property type="match status" value="1"/>
</dbReference>
<dbReference type="STRING" id="450851.PHZ_c2013"/>
<evidence type="ECO:0000256" key="8">
    <source>
        <dbReference type="RuleBase" id="RU003755"/>
    </source>
</evidence>
<dbReference type="InterPro" id="IPR018456">
    <property type="entry name" value="PTR2_symporter_CS"/>
</dbReference>
<dbReference type="EMBL" id="CP000747">
    <property type="protein sequence ID" value="ACG78424.1"/>
    <property type="molecule type" value="Genomic_DNA"/>
</dbReference>
<dbReference type="GO" id="GO:0005886">
    <property type="term" value="C:plasma membrane"/>
    <property type="evidence" value="ECO:0007669"/>
    <property type="project" value="UniProtKB-SubCell"/>
</dbReference>
<evidence type="ECO:0000256" key="5">
    <source>
        <dbReference type="ARBA" id="ARBA00022856"/>
    </source>
</evidence>
<feature type="region of interest" description="Disordered" evidence="9">
    <location>
        <begin position="426"/>
        <end position="447"/>
    </location>
</feature>
<evidence type="ECO:0000256" key="3">
    <source>
        <dbReference type="ARBA" id="ARBA00022475"/>
    </source>
</evidence>
<feature type="transmembrane region" description="Helical" evidence="10">
    <location>
        <begin position="177"/>
        <end position="197"/>
    </location>
</feature>
<evidence type="ECO:0000256" key="9">
    <source>
        <dbReference type="SAM" id="MobiDB-lite"/>
    </source>
</evidence>
<keyword evidence="7 10" id="KW-0472">Membrane</keyword>
<evidence type="ECO:0000259" key="11">
    <source>
        <dbReference type="PROSITE" id="PS50850"/>
    </source>
</evidence>
<reference evidence="12 13" key="1">
    <citation type="journal article" date="2008" name="BMC Genomics">
        <title>Complete genome of Phenylobacterium zucineum - a novel facultative intracellular bacterium isolated from human erythroleukemia cell line K562.</title>
        <authorList>
            <person name="Luo Y."/>
            <person name="Xu X."/>
            <person name="Ding Z."/>
            <person name="Liu Z."/>
            <person name="Zhang B."/>
            <person name="Yan Z."/>
            <person name="Sun J."/>
            <person name="Hu S."/>
            <person name="Hu X."/>
        </authorList>
    </citation>
    <scope>NUCLEOTIDE SEQUENCE [LARGE SCALE GENOMIC DNA]</scope>
    <source>
        <strain evidence="12 13">HLK1</strain>
    </source>
</reference>
<keyword evidence="3" id="KW-1003">Cell membrane</keyword>
<dbReference type="Proteomes" id="UP000001868">
    <property type="component" value="Chromosome"/>
</dbReference>
<dbReference type="InterPro" id="IPR020846">
    <property type="entry name" value="MFS_dom"/>
</dbReference>